<feature type="region of interest" description="Disordered" evidence="1">
    <location>
        <begin position="1"/>
        <end position="31"/>
    </location>
</feature>
<evidence type="ECO:0000313" key="3">
    <source>
        <dbReference type="Proteomes" id="UP001066276"/>
    </source>
</evidence>
<dbReference type="EMBL" id="JANPWB010000006">
    <property type="protein sequence ID" value="KAJ1182935.1"/>
    <property type="molecule type" value="Genomic_DNA"/>
</dbReference>
<organism evidence="2 3">
    <name type="scientific">Pleurodeles waltl</name>
    <name type="common">Iberian ribbed newt</name>
    <dbReference type="NCBI Taxonomy" id="8319"/>
    <lineage>
        <taxon>Eukaryota</taxon>
        <taxon>Metazoa</taxon>
        <taxon>Chordata</taxon>
        <taxon>Craniata</taxon>
        <taxon>Vertebrata</taxon>
        <taxon>Euteleostomi</taxon>
        <taxon>Amphibia</taxon>
        <taxon>Batrachia</taxon>
        <taxon>Caudata</taxon>
        <taxon>Salamandroidea</taxon>
        <taxon>Salamandridae</taxon>
        <taxon>Pleurodelinae</taxon>
        <taxon>Pleurodeles</taxon>
    </lineage>
</organism>
<proteinExistence type="predicted"/>
<reference evidence="2" key="1">
    <citation type="journal article" date="2022" name="bioRxiv">
        <title>Sequencing and chromosome-scale assembly of the giantPleurodeles waltlgenome.</title>
        <authorList>
            <person name="Brown T."/>
            <person name="Elewa A."/>
            <person name="Iarovenko S."/>
            <person name="Subramanian E."/>
            <person name="Araus A.J."/>
            <person name="Petzold A."/>
            <person name="Susuki M."/>
            <person name="Suzuki K.-i.T."/>
            <person name="Hayashi T."/>
            <person name="Toyoda A."/>
            <person name="Oliveira C."/>
            <person name="Osipova E."/>
            <person name="Leigh N.D."/>
            <person name="Simon A."/>
            <person name="Yun M.H."/>
        </authorList>
    </citation>
    <scope>NUCLEOTIDE SEQUENCE</scope>
    <source>
        <strain evidence="2">20211129_DDA</strain>
        <tissue evidence="2">Liver</tissue>
    </source>
</reference>
<dbReference type="Proteomes" id="UP001066276">
    <property type="component" value="Chromosome 3_2"/>
</dbReference>
<accession>A0AAV7U1G6</accession>
<sequence length="104" mass="10797">MASSRPPRTTVRASCGPSGSATGPSAGTESYGADACDASVLGPRLRPVMPQYCVHSADACDASVLGPRLRPVMPQYCVHGSDACDASVLGPRLRPVTPQYWVHG</sequence>
<keyword evidence="3" id="KW-1185">Reference proteome</keyword>
<gene>
    <name evidence="2" type="ORF">NDU88_008112</name>
</gene>
<name>A0AAV7U1G6_PLEWA</name>
<evidence type="ECO:0000313" key="2">
    <source>
        <dbReference type="EMBL" id="KAJ1182935.1"/>
    </source>
</evidence>
<evidence type="ECO:0000256" key="1">
    <source>
        <dbReference type="SAM" id="MobiDB-lite"/>
    </source>
</evidence>
<protein>
    <submittedName>
        <fullName evidence="2">Uncharacterized protein</fullName>
    </submittedName>
</protein>
<comment type="caution">
    <text evidence="2">The sequence shown here is derived from an EMBL/GenBank/DDBJ whole genome shotgun (WGS) entry which is preliminary data.</text>
</comment>
<feature type="compositionally biased region" description="Low complexity" evidence="1">
    <location>
        <begin position="13"/>
        <end position="28"/>
    </location>
</feature>
<dbReference type="AlphaFoldDB" id="A0AAV7U1G6"/>